<protein>
    <submittedName>
        <fullName evidence="4">M28 family peptidase</fullName>
    </submittedName>
</protein>
<gene>
    <name evidence="4" type="ORF">E6H01_14695</name>
</gene>
<dbReference type="PROSITE" id="PS51257">
    <property type="entry name" value="PROKAR_LIPOPROTEIN"/>
    <property type="match status" value="1"/>
</dbReference>
<dbReference type="PANTHER" id="PTHR12283">
    <property type="entry name" value="GLUTAMINYL-PEPTIDE CYCLOTRANSFERASE"/>
    <property type="match status" value="1"/>
</dbReference>
<sequence length="279" mass="29873">MKCPSPPPLPPRAVGAAVLALLLACQAKVSGGRSGGGGGGGTGAGEFDGQRAFGYLERQMRFGPRIPGMPAHDSAGYWMLAQLRARADTVIVQEIAHKTKSGQVLHLRNFFARFRPQAAERVLFLAHWDTRPHADQSPNLGQRRLPVPGANDGASGVAVLLGVADALNAKPPPPTLGVDLLFVDGEDYGDSWADPYAEGSDVLIGSRWFAAHLPVGYPPLYAVLFDMVGDKDLNIYYESNSQAFAPEVVDRVWRCKGSSPTSSTTTWRYRKAASTPSTS</sequence>
<dbReference type="GO" id="GO:0008270">
    <property type="term" value="F:zinc ion binding"/>
    <property type="evidence" value="ECO:0007669"/>
    <property type="project" value="TreeGrafter"/>
</dbReference>
<dbReference type="Proteomes" id="UP000319353">
    <property type="component" value="Unassembled WGS sequence"/>
</dbReference>
<dbReference type="Gene3D" id="3.40.630.10">
    <property type="entry name" value="Zn peptidases"/>
    <property type="match status" value="1"/>
</dbReference>
<dbReference type="AlphaFoldDB" id="A0A537KGT3"/>
<evidence type="ECO:0000256" key="1">
    <source>
        <dbReference type="ARBA" id="ARBA00022679"/>
    </source>
</evidence>
<feature type="domain" description="Peptidase M28" evidence="3">
    <location>
        <begin position="109"/>
        <end position="243"/>
    </location>
</feature>
<dbReference type="EMBL" id="VBAL01000309">
    <property type="protein sequence ID" value="TMI94934.1"/>
    <property type="molecule type" value="Genomic_DNA"/>
</dbReference>
<dbReference type="GO" id="GO:0016603">
    <property type="term" value="F:glutaminyl-peptide cyclotransferase activity"/>
    <property type="evidence" value="ECO:0007669"/>
    <property type="project" value="TreeGrafter"/>
</dbReference>
<dbReference type="InterPro" id="IPR040234">
    <property type="entry name" value="QC/QCL"/>
</dbReference>
<comment type="caution">
    <text evidence="4">The sequence shown here is derived from an EMBL/GenBank/DDBJ whole genome shotgun (WGS) entry which is preliminary data.</text>
</comment>
<reference evidence="4 5" key="1">
    <citation type="journal article" date="2019" name="Nat. Microbiol.">
        <title>Mediterranean grassland soil C-N compound turnover is dependent on rainfall and depth, and is mediated by genomically divergent microorganisms.</title>
        <authorList>
            <person name="Diamond S."/>
            <person name="Andeer P.F."/>
            <person name="Li Z."/>
            <person name="Crits-Christoph A."/>
            <person name="Burstein D."/>
            <person name="Anantharaman K."/>
            <person name="Lane K.R."/>
            <person name="Thomas B.C."/>
            <person name="Pan C."/>
            <person name="Northen T.R."/>
            <person name="Banfield J.F."/>
        </authorList>
    </citation>
    <scope>NUCLEOTIDE SEQUENCE [LARGE SCALE GENOMIC DNA]</scope>
    <source>
        <strain evidence="4">NP_4</strain>
    </source>
</reference>
<dbReference type="SUPFAM" id="SSF53187">
    <property type="entry name" value="Zn-dependent exopeptidases"/>
    <property type="match status" value="1"/>
</dbReference>
<keyword evidence="1" id="KW-0808">Transferase</keyword>
<dbReference type="PANTHER" id="PTHR12283:SF6">
    <property type="entry name" value="GLUTAMINYL-PEPTIDE CYCLOTRANSFERASE-RELATED"/>
    <property type="match status" value="1"/>
</dbReference>
<keyword evidence="2" id="KW-0012">Acyltransferase</keyword>
<name>A0A537KGT3_9BACT</name>
<organism evidence="4 5">
    <name type="scientific">Candidatus Segetimicrobium genomatis</name>
    <dbReference type="NCBI Taxonomy" id="2569760"/>
    <lineage>
        <taxon>Bacteria</taxon>
        <taxon>Bacillati</taxon>
        <taxon>Candidatus Sysuimicrobiota</taxon>
        <taxon>Candidatus Sysuimicrobiia</taxon>
        <taxon>Candidatus Sysuimicrobiales</taxon>
        <taxon>Candidatus Segetimicrobiaceae</taxon>
        <taxon>Candidatus Segetimicrobium</taxon>
    </lineage>
</organism>
<accession>A0A537KGT3</accession>
<proteinExistence type="predicted"/>
<evidence type="ECO:0000256" key="2">
    <source>
        <dbReference type="ARBA" id="ARBA00023315"/>
    </source>
</evidence>
<evidence type="ECO:0000313" key="4">
    <source>
        <dbReference type="EMBL" id="TMI94934.1"/>
    </source>
</evidence>
<evidence type="ECO:0000259" key="3">
    <source>
        <dbReference type="Pfam" id="PF04389"/>
    </source>
</evidence>
<evidence type="ECO:0000313" key="5">
    <source>
        <dbReference type="Proteomes" id="UP000319353"/>
    </source>
</evidence>
<dbReference type="Pfam" id="PF04389">
    <property type="entry name" value="Peptidase_M28"/>
    <property type="match status" value="1"/>
</dbReference>
<dbReference type="InterPro" id="IPR007484">
    <property type="entry name" value="Peptidase_M28"/>
</dbReference>